<dbReference type="PANTHER" id="PTHR38659:SF2">
    <property type="entry name" value="HDIG DOMAIN PROTEIN"/>
    <property type="match status" value="1"/>
</dbReference>
<dbReference type="Proteomes" id="UP000035301">
    <property type="component" value="Unassembled WGS sequence"/>
</dbReference>
<gene>
    <name evidence="2" type="ORF">SZ63_09320</name>
</gene>
<dbReference type="InterPro" id="IPR006675">
    <property type="entry name" value="HDIG_dom"/>
</dbReference>
<dbReference type="PROSITE" id="PS51831">
    <property type="entry name" value="HD"/>
    <property type="match status" value="1"/>
</dbReference>
<comment type="caution">
    <text evidence="2">The sequence shown here is derived from an EMBL/GenBank/DDBJ whole genome shotgun (WGS) entry which is preliminary data.</text>
</comment>
<protein>
    <submittedName>
        <fullName evidence="2">Phosphohydrolase</fullName>
    </submittedName>
</protein>
<dbReference type="RefSeq" id="WP_048184535.1">
    <property type="nucleotide sequence ID" value="NZ_JXOJ01000004.1"/>
</dbReference>
<sequence>MREEDCIDHLRRAGCSDGVIAHCRAVRDLALAYASDPLINRDLVETGALLHDIGRGVTHDLCHAEAGGEICRSFDLDEGIAAIVERHIGAGLTADECSLLNLVPRDCMPRTLEEKIVAHADNLVKGTRVITLEERLHHAIALPRRQRKRIRRLAQEMELFR</sequence>
<dbReference type="CDD" id="cd00077">
    <property type="entry name" value="HDc"/>
    <property type="match status" value="1"/>
</dbReference>
<name>A0A0H1QY10_9EURY</name>
<dbReference type="EMBL" id="JXOJ01000004">
    <property type="protein sequence ID" value="KLK87803.1"/>
    <property type="molecule type" value="Genomic_DNA"/>
</dbReference>
<dbReference type="GO" id="GO:0016787">
    <property type="term" value="F:hydrolase activity"/>
    <property type="evidence" value="ECO:0007669"/>
    <property type="project" value="UniProtKB-KW"/>
</dbReference>
<dbReference type="InterPro" id="IPR003607">
    <property type="entry name" value="HD/PDEase_dom"/>
</dbReference>
<organism evidence="2 3">
    <name type="scientific">Methanoculleus sediminis</name>
    <dbReference type="NCBI Taxonomy" id="1550566"/>
    <lineage>
        <taxon>Archaea</taxon>
        <taxon>Methanobacteriati</taxon>
        <taxon>Methanobacteriota</taxon>
        <taxon>Stenosarchaea group</taxon>
        <taxon>Methanomicrobia</taxon>
        <taxon>Methanomicrobiales</taxon>
        <taxon>Methanomicrobiaceae</taxon>
        <taxon>Methanoculleus</taxon>
    </lineage>
</organism>
<reference evidence="2 3" key="1">
    <citation type="journal article" date="2015" name="Int. J. Syst. Evol. Microbiol.">
        <title>Methanoculleus sediminis sp. nov., a methanogen from sediments near a submarine mud volcano.</title>
        <authorList>
            <person name="Chen S.C."/>
            <person name="Chen M.F."/>
            <person name="Lai M.C."/>
            <person name="Weng C.Y."/>
            <person name="Wu S.Y."/>
            <person name="Lin S."/>
            <person name="Yang T.F."/>
            <person name="Chen P.C."/>
        </authorList>
    </citation>
    <scope>NUCLEOTIDE SEQUENCE [LARGE SCALE GENOMIC DNA]</scope>
    <source>
        <strain evidence="2 3">S3Fa</strain>
    </source>
</reference>
<dbReference type="NCBIfam" id="TIGR00277">
    <property type="entry name" value="HDIG"/>
    <property type="match status" value="1"/>
</dbReference>
<evidence type="ECO:0000259" key="1">
    <source>
        <dbReference type="PROSITE" id="PS51831"/>
    </source>
</evidence>
<dbReference type="PATRIC" id="fig|1550566.3.peg.2025"/>
<proteinExistence type="predicted"/>
<dbReference type="Gene3D" id="1.10.3210.10">
    <property type="entry name" value="Hypothetical protein af1432"/>
    <property type="match status" value="1"/>
</dbReference>
<evidence type="ECO:0000313" key="2">
    <source>
        <dbReference type="EMBL" id="KLK87803.1"/>
    </source>
</evidence>
<evidence type="ECO:0000313" key="3">
    <source>
        <dbReference type="Proteomes" id="UP000035301"/>
    </source>
</evidence>
<dbReference type="OrthoDB" id="52832at2157"/>
<dbReference type="Pfam" id="PF01966">
    <property type="entry name" value="HD"/>
    <property type="match status" value="1"/>
</dbReference>
<keyword evidence="3" id="KW-1185">Reference proteome</keyword>
<dbReference type="STRING" id="1550566.SZ63_09320"/>
<keyword evidence="2" id="KW-0378">Hydrolase</keyword>
<dbReference type="PANTHER" id="PTHR38659">
    <property type="entry name" value="METAL-DEPENDENT PHOSPHOHYDROLASE"/>
    <property type="match status" value="1"/>
</dbReference>
<dbReference type="AlphaFoldDB" id="A0A0H1QY10"/>
<dbReference type="SUPFAM" id="SSF109604">
    <property type="entry name" value="HD-domain/PDEase-like"/>
    <property type="match status" value="1"/>
</dbReference>
<accession>A0A0H1QY10</accession>
<feature type="domain" description="HD" evidence="1">
    <location>
        <begin position="19"/>
        <end position="126"/>
    </location>
</feature>
<dbReference type="SMART" id="SM00471">
    <property type="entry name" value="HDc"/>
    <property type="match status" value="1"/>
</dbReference>
<dbReference type="InterPro" id="IPR006674">
    <property type="entry name" value="HD_domain"/>
</dbReference>